<feature type="compositionally biased region" description="Basic and acidic residues" evidence="3">
    <location>
        <begin position="17"/>
        <end position="28"/>
    </location>
</feature>
<feature type="region of interest" description="Disordered" evidence="3">
    <location>
        <begin position="1"/>
        <end position="44"/>
    </location>
</feature>
<dbReference type="InterPro" id="IPR001932">
    <property type="entry name" value="PPM-type_phosphatase-like_dom"/>
</dbReference>
<evidence type="ECO:0000259" key="4">
    <source>
        <dbReference type="PROSITE" id="PS50110"/>
    </source>
</evidence>
<dbReference type="SMART" id="SM00331">
    <property type="entry name" value="PP2C_SIG"/>
    <property type="match status" value="1"/>
</dbReference>
<dbReference type="SMART" id="SM00448">
    <property type="entry name" value="REC"/>
    <property type="match status" value="1"/>
</dbReference>
<protein>
    <submittedName>
        <fullName evidence="5">SpoIIE-like protein with response regulator receiver domain</fullName>
    </submittedName>
</protein>
<sequence length="607" mass="64002">MTSDGPGRQNPSPLATRPREGDPIRGESADLLPPASPRPEKGPSMAAAARQTVEDDTRAGIMVVGESVTRHRAIARRLGQAGHRVAEARTGADCLRLLEQRRFSLVVLAVDLPDMNSADILNRIKTDPSHGDTVVIHVASEATTGGERAQGMTRGVDAYLAEPVDPDELLATVEAALRRAGAMAVAEGRHSSELALAEERVDRLGGLTQAMAAINSATDFDGVVAAAALGLTAIFPGRASALALRPDGWCRLAVVDGAGGAVTTRIVPSDLLERLGDHAEQAAEDIATVVLDGATWSAEVPSTPTEDDTRVMLCQWQPDGPPVCLAITAVRGHGIEEQELLWQLGRTFALAVGGLRSFAAEHSLALTLQRSLLPTLLPRRPDFDMAVRYVPATSNAEIGGDFYEVTERGSELLVAIGDVTGHSIKAATIMGEVRHALRAFAVEGHPPDVILELLNRMMLKYHPDFCVTMCLLLIDTETGETAVANAGHIPPLLVDADGARFAPVSGPLLGIALDRPGSTSVRIPVGTTVILLTDGLVEDRVTDLDEAMAALAEAAASAAESEDLDDLCEHLITEFGTGKDDDIALLALRRTGETAPDPADGAPERRG</sequence>
<dbReference type="InterPro" id="IPR052016">
    <property type="entry name" value="Bact_Sigma-Reg"/>
</dbReference>
<dbReference type="AlphaFoldDB" id="A0AAC9PTT9"/>
<accession>A0AAC9PTT9</accession>
<dbReference type="GO" id="GO:0016791">
    <property type="term" value="F:phosphatase activity"/>
    <property type="evidence" value="ECO:0007669"/>
    <property type="project" value="TreeGrafter"/>
</dbReference>
<dbReference type="PANTHER" id="PTHR43156:SF2">
    <property type="entry name" value="STAGE II SPORULATION PROTEIN E"/>
    <property type="match status" value="1"/>
</dbReference>
<evidence type="ECO:0000256" key="3">
    <source>
        <dbReference type="SAM" id="MobiDB-lite"/>
    </source>
</evidence>
<dbReference type="Pfam" id="PF07228">
    <property type="entry name" value="SpoIIE"/>
    <property type="match status" value="1"/>
</dbReference>
<dbReference type="EMBL" id="CP016076">
    <property type="protein sequence ID" value="APU16236.1"/>
    <property type="molecule type" value="Genomic_DNA"/>
</dbReference>
<feature type="compositionally biased region" description="Polar residues" evidence="3">
    <location>
        <begin position="1"/>
        <end position="13"/>
    </location>
</feature>
<keyword evidence="6" id="KW-1185">Reference proteome</keyword>
<feature type="domain" description="Response regulatory" evidence="4">
    <location>
        <begin position="60"/>
        <end position="177"/>
    </location>
</feature>
<dbReference type="InterPro" id="IPR001789">
    <property type="entry name" value="Sig_transdc_resp-reg_receiver"/>
</dbReference>
<dbReference type="GO" id="GO:0000160">
    <property type="term" value="P:phosphorelay signal transduction system"/>
    <property type="evidence" value="ECO:0007669"/>
    <property type="project" value="InterPro"/>
</dbReference>
<keyword evidence="1" id="KW-0378">Hydrolase</keyword>
<dbReference type="SUPFAM" id="SSF52172">
    <property type="entry name" value="CheY-like"/>
    <property type="match status" value="1"/>
</dbReference>
<dbReference type="RefSeq" id="WP_157434353.1">
    <property type="nucleotide sequence ID" value="NZ_CP016076.1"/>
</dbReference>
<organism evidence="5 6">
    <name type="scientific">Actinoalloteichus fjordicus</name>
    <dbReference type="NCBI Taxonomy" id="1612552"/>
    <lineage>
        <taxon>Bacteria</taxon>
        <taxon>Bacillati</taxon>
        <taxon>Actinomycetota</taxon>
        <taxon>Actinomycetes</taxon>
        <taxon>Pseudonocardiales</taxon>
        <taxon>Pseudonocardiaceae</taxon>
        <taxon>Actinoalloteichus</taxon>
    </lineage>
</organism>
<dbReference type="InterPro" id="IPR011006">
    <property type="entry name" value="CheY-like_superfamily"/>
</dbReference>
<dbReference type="SUPFAM" id="SSF81606">
    <property type="entry name" value="PP2C-like"/>
    <property type="match status" value="1"/>
</dbReference>
<evidence type="ECO:0000313" key="6">
    <source>
        <dbReference type="Proteomes" id="UP000185511"/>
    </source>
</evidence>
<name>A0AAC9PTT9_9PSEU</name>
<dbReference type="KEGG" id="acad:UA74_21055"/>
<dbReference type="PANTHER" id="PTHR43156">
    <property type="entry name" value="STAGE II SPORULATION PROTEIN E-RELATED"/>
    <property type="match status" value="1"/>
</dbReference>
<dbReference type="Proteomes" id="UP000185511">
    <property type="component" value="Chromosome"/>
</dbReference>
<dbReference type="Gene3D" id="3.40.50.2300">
    <property type="match status" value="1"/>
</dbReference>
<evidence type="ECO:0000256" key="1">
    <source>
        <dbReference type="ARBA" id="ARBA00022801"/>
    </source>
</evidence>
<evidence type="ECO:0000313" key="5">
    <source>
        <dbReference type="EMBL" id="APU16236.1"/>
    </source>
</evidence>
<proteinExistence type="predicted"/>
<comment type="caution">
    <text evidence="2">Lacks conserved residue(s) required for the propagation of feature annotation.</text>
</comment>
<evidence type="ECO:0000256" key="2">
    <source>
        <dbReference type="PROSITE-ProRule" id="PRU00169"/>
    </source>
</evidence>
<gene>
    <name evidence="5" type="ORF">UA74_21055</name>
</gene>
<dbReference type="Pfam" id="PF00072">
    <property type="entry name" value="Response_reg"/>
    <property type="match status" value="1"/>
</dbReference>
<reference evidence="6" key="1">
    <citation type="submission" date="2016-06" db="EMBL/GenBank/DDBJ databases">
        <title>Complete genome sequence of Actinoalloteichus fjordicus DSM 46855 (=ADI127-17), type strain of the new species Actinoalloteichus fjordicus.</title>
        <authorList>
            <person name="Ruckert C."/>
            <person name="Nouioui I."/>
            <person name="Willmese J."/>
            <person name="van Wezel G."/>
            <person name="Klenk H.-P."/>
            <person name="Kalinowski J."/>
            <person name="Zotchev S.B."/>
        </authorList>
    </citation>
    <scope>NUCLEOTIDE SEQUENCE [LARGE SCALE GENOMIC DNA]</scope>
    <source>
        <strain evidence="6">ADI127-7</strain>
    </source>
</reference>
<dbReference type="PROSITE" id="PS50110">
    <property type="entry name" value="RESPONSE_REGULATORY"/>
    <property type="match status" value="1"/>
</dbReference>
<dbReference type="InterPro" id="IPR036457">
    <property type="entry name" value="PPM-type-like_dom_sf"/>
</dbReference>
<dbReference type="Gene3D" id="3.60.40.10">
    <property type="entry name" value="PPM-type phosphatase domain"/>
    <property type="match status" value="1"/>
</dbReference>